<evidence type="ECO:0000256" key="6">
    <source>
        <dbReference type="PROSITE-ProRule" id="PRU00023"/>
    </source>
</evidence>
<keyword evidence="6" id="KW-0040">ANK repeat</keyword>
<dbReference type="EC" id="2.4.2.31" evidence="7"/>
<dbReference type="EMBL" id="CAJNOQ010007526">
    <property type="protein sequence ID" value="CAF1171328.1"/>
    <property type="molecule type" value="Genomic_DNA"/>
</dbReference>
<evidence type="ECO:0000313" key="10">
    <source>
        <dbReference type="Proteomes" id="UP000663829"/>
    </source>
</evidence>
<keyword evidence="7" id="KW-0521">NADP</keyword>
<dbReference type="InterPro" id="IPR036770">
    <property type="entry name" value="Ankyrin_rpt-contain_sf"/>
</dbReference>
<dbReference type="Pfam" id="PF13637">
    <property type="entry name" value="Ank_4"/>
    <property type="match status" value="1"/>
</dbReference>
<organism evidence="8 10">
    <name type="scientific">Didymodactylos carnosus</name>
    <dbReference type="NCBI Taxonomy" id="1234261"/>
    <lineage>
        <taxon>Eukaryota</taxon>
        <taxon>Metazoa</taxon>
        <taxon>Spiralia</taxon>
        <taxon>Gnathifera</taxon>
        <taxon>Rotifera</taxon>
        <taxon>Eurotatoria</taxon>
        <taxon>Bdelloidea</taxon>
        <taxon>Philodinida</taxon>
        <taxon>Philodinidae</taxon>
        <taxon>Didymodactylos</taxon>
    </lineage>
</organism>
<feature type="repeat" description="ANK" evidence="6">
    <location>
        <begin position="36"/>
        <end position="68"/>
    </location>
</feature>
<evidence type="ECO:0000256" key="7">
    <source>
        <dbReference type="RuleBase" id="RU361228"/>
    </source>
</evidence>
<comment type="caution">
    <text evidence="8">The sequence shown here is derived from an EMBL/GenBank/DDBJ whole genome shotgun (WGS) entry which is preliminary data.</text>
</comment>
<dbReference type="PROSITE" id="PS51996">
    <property type="entry name" value="TR_MART"/>
    <property type="match status" value="1"/>
</dbReference>
<evidence type="ECO:0000313" key="8">
    <source>
        <dbReference type="EMBL" id="CAF1171328.1"/>
    </source>
</evidence>
<dbReference type="Proteomes" id="UP000663829">
    <property type="component" value="Unassembled WGS sequence"/>
</dbReference>
<dbReference type="EMBL" id="CAJOBC010007527">
    <property type="protein sequence ID" value="CAF3935210.1"/>
    <property type="molecule type" value="Genomic_DNA"/>
</dbReference>
<evidence type="ECO:0000256" key="1">
    <source>
        <dbReference type="ARBA" id="ARBA00009558"/>
    </source>
</evidence>
<dbReference type="Proteomes" id="UP000681722">
    <property type="component" value="Unassembled WGS sequence"/>
</dbReference>
<comment type="similarity">
    <text evidence="1 7">Belongs to the Arg-specific ADP-ribosyltransferase family.</text>
</comment>
<dbReference type="GO" id="GO:0016779">
    <property type="term" value="F:nucleotidyltransferase activity"/>
    <property type="evidence" value="ECO:0007669"/>
    <property type="project" value="UniProtKB-KW"/>
</dbReference>
<dbReference type="SMART" id="SM00248">
    <property type="entry name" value="ANK"/>
    <property type="match status" value="1"/>
</dbReference>
<keyword evidence="7" id="KW-0520">NAD</keyword>
<dbReference type="Gene3D" id="3.90.176.10">
    <property type="entry name" value="Toxin ADP-ribosyltransferase, Chain A, domain 1"/>
    <property type="match status" value="1"/>
</dbReference>
<reference evidence="8" key="1">
    <citation type="submission" date="2021-02" db="EMBL/GenBank/DDBJ databases">
        <authorList>
            <person name="Nowell W R."/>
        </authorList>
    </citation>
    <scope>NUCLEOTIDE SEQUENCE</scope>
</reference>
<dbReference type="InterPro" id="IPR002110">
    <property type="entry name" value="Ankyrin_rpt"/>
</dbReference>
<dbReference type="Pfam" id="PF01129">
    <property type="entry name" value="ART"/>
    <property type="match status" value="1"/>
</dbReference>
<dbReference type="SUPFAM" id="SSF48403">
    <property type="entry name" value="Ankyrin repeat"/>
    <property type="match status" value="1"/>
</dbReference>
<keyword evidence="2 7" id="KW-0328">Glycosyltransferase</keyword>
<evidence type="ECO:0000256" key="3">
    <source>
        <dbReference type="ARBA" id="ARBA00022679"/>
    </source>
</evidence>
<protein>
    <recommendedName>
        <fullName evidence="7">NAD(P)(+)--arginine ADP-ribosyltransferase</fullName>
        <ecNumber evidence="7">2.4.2.31</ecNumber>
    </recommendedName>
    <alternativeName>
        <fullName evidence="7">Mono(ADP-ribosyl)transferase</fullName>
    </alternativeName>
</protein>
<keyword evidence="4" id="KW-0548">Nucleotidyltransferase</keyword>
<dbReference type="PROSITE" id="PS50088">
    <property type="entry name" value="ANK_REPEAT"/>
    <property type="match status" value="1"/>
</dbReference>
<keyword evidence="3 7" id="KW-0808">Transferase</keyword>
<evidence type="ECO:0000256" key="2">
    <source>
        <dbReference type="ARBA" id="ARBA00022676"/>
    </source>
</evidence>
<dbReference type="AlphaFoldDB" id="A0A814U8H7"/>
<accession>A0A814U8H7</accession>
<comment type="catalytic activity">
    <reaction evidence="5 7">
        <text>L-arginyl-[protein] + NAD(+) = N(omega)-(ADP-D-ribosyl)-L-arginyl-[protein] + nicotinamide + H(+)</text>
        <dbReference type="Rhea" id="RHEA:19149"/>
        <dbReference type="Rhea" id="RHEA-COMP:10532"/>
        <dbReference type="Rhea" id="RHEA-COMP:15087"/>
        <dbReference type="ChEBI" id="CHEBI:15378"/>
        <dbReference type="ChEBI" id="CHEBI:17154"/>
        <dbReference type="ChEBI" id="CHEBI:29965"/>
        <dbReference type="ChEBI" id="CHEBI:57540"/>
        <dbReference type="ChEBI" id="CHEBI:142554"/>
        <dbReference type="EC" id="2.4.2.31"/>
    </reaction>
</comment>
<keyword evidence="10" id="KW-1185">Reference proteome</keyword>
<name>A0A814U8H7_9BILA</name>
<dbReference type="SUPFAM" id="SSF56399">
    <property type="entry name" value="ADP-ribosylation"/>
    <property type="match status" value="1"/>
</dbReference>
<dbReference type="OrthoDB" id="429841at2759"/>
<proteinExistence type="inferred from homology"/>
<dbReference type="GO" id="GO:0106274">
    <property type="term" value="F:NAD+-protein-arginine ADP-ribosyltransferase activity"/>
    <property type="evidence" value="ECO:0007669"/>
    <property type="project" value="UniProtKB-EC"/>
</dbReference>
<dbReference type="Gene3D" id="1.25.40.20">
    <property type="entry name" value="Ankyrin repeat-containing domain"/>
    <property type="match status" value="1"/>
</dbReference>
<gene>
    <name evidence="8" type="ORF">GPM918_LOCUS22202</name>
    <name evidence="9" type="ORF">SRO942_LOCUS22200</name>
</gene>
<dbReference type="PROSITE" id="PS50297">
    <property type="entry name" value="ANK_REP_REGION"/>
    <property type="match status" value="1"/>
</dbReference>
<dbReference type="InterPro" id="IPR000768">
    <property type="entry name" value="ART"/>
</dbReference>
<evidence type="ECO:0000256" key="4">
    <source>
        <dbReference type="ARBA" id="ARBA00022695"/>
    </source>
</evidence>
<sequence length="391" mass="45232">MQNKLHDACSKNEVEKVRDYVKKLSIDEINRVEIGTGNTALHIATMKGYIEIIKLLLERNPFRSIRNKSNKRPFDLAPNDNVRNLFKRENCSDRFCSRPGSLSAPISLVNKDKNGDGCSLCDENDPCEWEIVDDFAVEKALRFRQELEYSLFTRNNVNRDLKNKIYSINKGYLDSRLRDMHGIDSIKAYFRNASENGDPFEIVRAYSSPAVSFYKYVNGDMARNIIHDLRQGCSKFFCTRLYLAQDGVMSIASILLHHPKFAPYTFRGEVYRGIVMKKTSMEHYRPRKCIVNTTFLSTSRDREIAKIFSGQNEVKEDQMSVFCTYEIKNDRTALYIAEFSEVPAEREVLILPFAAFTINAVEKSNDGDIQIWLEECELTQQKSWITIPFFT</sequence>
<evidence type="ECO:0000313" key="9">
    <source>
        <dbReference type="EMBL" id="CAF3935210.1"/>
    </source>
</evidence>
<evidence type="ECO:0000256" key="5">
    <source>
        <dbReference type="ARBA" id="ARBA00047597"/>
    </source>
</evidence>